<accession>A0ABS1I3A4</accession>
<dbReference type="EMBL" id="JAEPIV010000014">
    <property type="protein sequence ID" value="MBK4721455.1"/>
    <property type="molecule type" value="Genomic_DNA"/>
</dbReference>
<dbReference type="Pfam" id="PF00535">
    <property type="entry name" value="Glycos_transf_2"/>
    <property type="match status" value="1"/>
</dbReference>
<dbReference type="Proteomes" id="UP000654452">
    <property type="component" value="Unassembled WGS sequence"/>
</dbReference>
<feature type="domain" description="Glycosyltransferase 2-like" evidence="2">
    <location>
        <begin position="29"/>
        <end position="158"/>
    </location>
</feature>
<reference evidence="3 4" key="1">
    <citation type="submission" date="2021-01" db="EMBL/GenBank/DDBJ databases">
        <title>Azospirillum sp. YIM DDC1 draft genome.</title>
        <authorList>
            <person name="Wang Y.-X."/>
        </authorList>
    </citation>
    <scope>NUCLEOTIDE SEQUENCE [LARGE SCALE GENOMIC DNA]</scope>
    <source>
        <strain evidence="3 4">YIM DDC1</strain>
    </source>
</reference>
<protein>
    <submittedName>
        <fullName evidence="3">Glycosyltransferase family 2 protein</fullName>
    </submittedName>
</protein>
<dbReference type="CDD" id="cd00761">
    <property type="entry name" value="Glyco_tranf_GTA_type"/>
    <property type="match status" value="1"/>
</dbReference>
<comment type="caution">
    <text evidence="3">The sequence shown here is derived from an EMBL/GenBank/DDBJ whole genome shotgun (WGS) entry which is preliminary data.</text>
</comment>
<dbReference type="PANTHER" id="PTHR43685:SF2">
    <property type="entry name" value="GLYCOSYLTRANSFERASE 2-LIKE DOMAIN-CONTAINING PROTEIN"/>
    <property type="match status" value="1"/>
</dbReference>
<gene>
    <name evidence="3" type="ORF">JJL56_21600</name>
</gene>
<dbReference type="PANTHER" id="PTHR43685">
    <property type="entry name" value="GLYCOSYLTRANSFERASE"/>
    <property type="match status" value="1"/>
</dbReference>
<sequence length="333" mass="36519">MKGLEAKGGEMKGGAAEGRAAEAPPVTVSAVIPTRNRPHLVLNAVESVRAQTIQDLEIVVVVDGPDPATVAALEAVEDRRLRIVQNPASLGPAGARNAGVQAALGEWIAFLDDDDSWAPEKLERQLAAAKASGAKLPVVSCSTSVSIGERRYVWPQRRPEPGEPISDYLIDRRSPLSRPGYLATPTIMVPRSLALAVPMPDYRHFEDWGWLFRALDQPGAELVFVDEPLCFVEIDEGRASLHSVDDWRQAFEWARTHRPLMTGNAYAAFLMTKVVGMARREGDWNAVRRLLAEATRAGDPKMRHYLMFFGTCVVPPSFHRRVRAATHSDAATA</sequence>
<dbReference type="RefSeq" id="WP_109068789.1">
    <property type="nucleotide sequence ID" value="NZ_JAEPIV010000014.1"/>
</dbReference>
<dbReference type="Gene3D" id="3.90.550.10">
    <property type="entry name" value="Spore Coat Polysaccharide Biosynthesis Protein SpsA, Chain A"/>
    <property type="match status" value="1"/>
</dbReference>
<dbReference type="InterPro" id="IPR050834">
    <property type="entry name" value="Glycosyltransf_2"/>
</dbReference>
<dbReference type="SUPFAM" id="SSF53448">
    <property type="entry name" value="Nucleotide-diphospho-sugar transferases"/>
    <property type="match status" value="1"/>
</dbReference>
<evidence type="ECO:0000313" key="3">
    <source>
        <dbReference type="EMBL" id="MBK4721455.1"/>
    </source>
</evidence>
<name>A0ABS1I3A4_9PROT</name>
<evidence type="ECO:0000259" key="2">
    <source>
        <dbReference type="Pfam" id="PF00535"/>
    </source>
</evidence>
<proteinExistence type="predicted"/>
<feature type="region of interest" description="Disordered" evidence="1">
    <location>
        <begin position="1"/>
        <end position="24"/>
    </location>
</feature>
<evidence type="ECO:0000256" key="1">
    <source>
        <dbReference type="SAM" id="MobiDB-lite"/>
    </source>
</evidence>
<feature type="compositionally biased region" description="Basic and acidic residues" evidence="1">
    <location>
        <begin position="1"/>
        <end position="10"/>
    </location>
</feature>
<organism evidence="3 4">
    <name type="scientific">Azospirillum aestuarii</name>
    <dbReference type="NCBI Taxonomy" id="2802052"/>
    <lineage>
        <taxon>Bacteria</taxon>
        <taxon>Pseudomonadati</taxon>
        <taxon>Pseudomonadota</taxon>
        <taxon>Alphaproteobacteria</taxon>
        <taxon>Rhodospirillales</taxon>
        <taxon>Azospirillaceae</taxon>
        <taxon>Azospirillum</taxon>
    </lineage>
</organism>
<dbReference type="InterPro" id="IPR001173">
    <property type="entry name" value="Glyco_trans_2-like"/>
</dbReference>
<dbReference type="InterPro" id="IPR029044">
    <property type="entry name" value="Nucleotide-diphossugar_trans"/>
</dbReference>
<keyword evidence="4" id="KW-1185">Reference proteome</keyword>
<evidence type="ECO:0000313" key="4">
    <source>
        <dbReference type="Proteomes" id="UP000654452"/>
    </source>
</evidence>